<evidence type="ECO:0000313" key="12">
    <source>
        <dbReference type="EMBL" id="SDO32494.1"/>
    </source>
</evidence>
<dbReference type="Pfam" id="PF00005">
    <property type="entry name" value="ABC_tran"/>
    <property type="match status" value="1"/>
</dbReference>
<proteinExistence type="predicted"/>
<feature type="transmembrane region" description="Helical" evidence="9">
    <location>
        <begin position="281"/>
        <end position="303"/>
    </location>
</feature>
<dbReference type="FunFam" id="1.20.1560.10:FF:000011">
    <property type="entry name" value="Multidrug ABC transporter ATP-binding protein"/>
    <property type="match status" value="1"/>
</dbReference>
<dbReference type="PANTHER" id="PTHR43394">
    <property type="entry name" value="ATP-DEPENDENT PERMEASE MDL1, MITOCHONDRIAL"/>
    <property type="match status" value="1"/>
</dbReference>
<dbReference type="Gene3D" id="3.40.50.300">
    <property type="entry name" value="P-loop containing nucleotide triphosphate hydrolases"/>
    <property type="match status" value="1"/>
</dbReference>
<evidence type="ECO:0000256" key="3">
    <source>
        <dbReference type="ARBA" id="ARBA00022475"/>
    </source>
</evidence>
<reference evidence="13" key="1">
    <citation type="submission" date="2016-10" db="EMBL/GenBank/DDBJ databases">
        <authorList>
            <person name="Varghese N."/>
            <person name="Submissions S."/>
        </authorList>
    </citation>
    <scope>NUCLEOTIDE SEQUENCE [LARGE SCALE GENOMIC DNA]</scope>
    <source>
        <strain evidence="13">CGMCC 1.10369</strain>
    </source>
</reference>
<evidence type="ECO:0000256" key="5">
    <source>
        <dbReference type="ARBA" id="ARBA00022741"/>
    </source>
</evidence>
<comment type="subcellular location">
    <subcellularLocation>
        <location evidence="1">Cell membrane</location>
        <topology evidence="1">Multi-pass membrane protein</topology>
    </subcellularLocation>
</comment>
<evidence type="ECO:0000259" key="11">
    <source>
        <dbReference type="PROSITE" id="PS50929"/>
    </source>
</evidence>
<protein>
    <submittedName>
        <fullName evidence="12">ATP-binding cassette, subfamily B, AbcA/BmrA</fullName>
    </submittedName>
</protein>
<dbReference type="Pfam" id="PF00664">
    <property type="entry name" value="ABC_membrane"/>
    <property type="match status" value="1"/>
</dbReference>
<feature type="domain" description="ABC transmembrane type-1" evidence="11">
    <location>
        <begin position="29"/>
        <end position="307"/>
    </location>
</feature>
<organism evidence="12 13">
    <name type="scientific">Alkalicoccus daliensis</name>
    <dbReference type="NCBI Taxonomy" id="745820"/>
    <lineage>
        <taxon>Bacteria</taxon>
        <taxon>Bacillati</taxon>
        <taxon>Bacillota</taxon>
        <taxon>Bacilli</taxon>
        <taxon>Bacillales</taxon>
        <taxon>Bacillaceae</taxon>
        <taxon>Alkalicoccus</taxon>
    </lineage>
</organism>
<accession>A0A1H0ILZ0</accession>
<evidence type="ECO:0000256" key="9">
    <source>
        <dbReference type="SAM" id="Phobius"/>
    </source>
</evidence>
<feature type="transmembrane region" description="Helical" evidence="9">
    <location>
        <begin position="64"/>
        <end position="94"/>
    </location>
</feature>
<keyword evidence="3" id="KW-1003">Cell membrane</keyword>
<keyword evidence="7 9" id="KW-1133">Transmembrane helix</keyword>
<dbReference type="Proteomes" id="UP000198778">
    <property type="component" value="Unassembled WGS sequence"/>
</dbReference>
<evidence type="ECO:0000259" key="10">
    <source>
        <dbReference type="PROSITE" id="PS50893"/>
    </source>
</evidence>
<keyword evidence="5" id="KW-0547">Nucleotide-binding</keyword>
<dbReference type="InterPro" id="IPR036640">
    <property type="entry name" value="ABC1_TM_sf"/>
</dbReference>
<dbReference type="PROSITE" id="PS50893">
    <property type="entry name" value="ABC_TRANSPORTER_2"/>
    <property type="match status" value="1"/>
</dbReference>
<dbReference type="InterPro" id="IPR039421">
    <property type="entry name" value="Type_1_exporter"/>
</dbReference>
<dbReference type="InterPro" id="IPR003593">
    <property type="entry name" value="AAA+_ATPase"/>
</dbReference>
<evidence type="ECO:0000256" key="2">
    <source>
        <dbReference type="ARBA" id="ARBA00022448"/>
    </source>
</evidence>
<feature type="domain" description="ABC transporter" evidence="10">
    <location>
        <begin position="338"/>
        <end position="573"/>
    </location>
</feature>
<dbReference type="GO" id="GO:0005886">
    <property type="term" value="C:plasma membrane"/>
    <property type="evidence" value="ECO:0007669"/>
    <property type="project" value="UniProtKB-SubCell"/>
</dbReference>
<dbReference type="CDD" id="cd18551">
    <property type="entry name" value="ABC_6TM_LmrA_like"/>
    <property type="match status" value="1"/>
</dbReference>
<dbReference type="InterPro" id="IPR003439">
    <property type="entry name" value="ABC_transporter-like_ATP-bd"/>
</dbReference>
<keyword evidence="13" id="KW-1185">Reference proteome</keyword>
<dbReference type="InterPro" id="IPR017871">
    <property type="entry name" value="ABC_transporter-like_CS"/>
</dbReference>
<dbReference type="PROSITE" id="PS50929">
    <property type="entry name" value="ABC_TM1F"/>
    <property type="match status" value="1"/>
</dbReference>
<dbReference type="STRING" id="745820.SAMN04488053_11125"/>
<feature type="transmembrane region" description="Helical" evidence="9">
    <location>
        <begin position="166"/>
        <end position="183"/>
    </location>
</feature>
<keyword evidence="8 9" id="KW-0472">Membrane</keyword>
<dbReference type="GO" id="GO:0015421">
    <property type="term" value="F:ABC-type oligopeptide transporter activity"/>
    <property type="evidence" value="ECO:0007669"/>
    <property type="project" value="TreeGrafter"/>
</dbReference>
<dbReference type="PANTHER" id="PTHR43394:SF1">
    <property type="entry name" value="ATP-BINDING CASSETTE SUB-FAMILY B MEMBER 10, MITOCHONDRIAL"/>
    <property type="match status" value="1"/>
</dbReference>
<evidence type="ECO:0000256" key="8">
    <source>
        <dbReference type="ARBA" id="ARBA00023136"/>
    </source>
</evidence>
<dbReference type="PROSITE" id="PS00211">
    <property type="entry name" value="ABC_TRANSPORTER_1"/>
    <property type="match status" value="1"/>
</dbReference>
<evidence type="ECO:0000256" key="1">
    <source>
        <dbReference type="ARBA" id="ARBA00004651"/>
    </source>
</evidence>
<dbReference type="EMBL" id="FNIL01000011">
    <property type="protein sequence ID" value="SDO32494.1"/>
    <property type="molecule type" value="Genomic_DNA"/>
</dbReference>
<dbReference type="InterPro" id="IPR027417">
    <property type="entry name" value="P-loop_NTPase"/>
</dbReference>
<dbReference type="SUPFAM" id="SSF52540">
    <property type="entry name" value="P-loop containing nucleoside triphosphate hydrolases"/>
    <property type="match status" value="1"/>
</dbReference>
<feature type="transmembrane region" description="Helical" evidence="9">
    <location>
        <begin position="246"/>
        <end position="269"/>
    </location>
</feature>
<dbReference type="SMART" id="SM00382">
    <property type="entry name" value="AAA"/>
    <property type="match status" value="1"/>
</dbReference>
<dbReference type="FunFam" id="3.40.50.300:FF:000221">
    <property type="entry name" value="Multidrug ABC transporter ATP-binding protein"/>
    <property type="match status" value="1"/>
</dbReference>
<dbReference type="SUPFAM" id="SSF90123">
    <property type="entry name" value="ABC transporter transmembrane region"/>
    <property type="match status" value="1"/>
</dbReference>
<name>A0A1H0ILZ0_9BACI</name>
<keyword evidence="2" id="KW-0813">Transport</keyword>
<dbReference type="Gene3D" id="1.20.1560.10">
    <property type="entry name" value="ABC transporter type 1, transmembrane domain"/>
    <property type="match status" value="1"/>
</dbReference>
<feature type="transmembrane region" description="Helical" evidence="9">
    <location>
        <begin position="24"/>
        <end position="44"/>
    </location>
</feature>
<evidence type="ECO:0000256" key="4">
    <source>
        <dbReference type="ARBA" id="ARBA00022692"/>
    </source>
</evidence>
<evidence type="ECO:0000256" key="6">
    <source>
        <dbReference type="ARBA" id="ARBA00022840"/>
    </source>
</evidence>
<dbReference type="AlphaFoldDB" id="A0A1H0ILZ0"/>
<evidence type="ECO:0000313" key="13">
    <source>
        <dbReference type="Proteomes" id="UP000198778"/>
    </source>
</evidence>
<dbReference type="GO" id="GO:0005524">
    <property type="term" value="F:ATP binding"/>
    <property type="evidence" value="ECO:0007669"/>
    <property type="project" value="UniProtKB-KW"/>
</dbReference>
<dbReference type="GO" id="GO:0016887">
    <property type="term" value="F:ATP hydrolysis activity"/>
    <property type="evidence" value="ECO:0007669"/>
    <property type="project" value="InterPro"/>
</dbReference>
<sequence>MSDEKKINQWRPFLRLIRETKPPVWILSFAIVLSIVETAVGLMIPLFTQQIVDNIAAGGIEYTFVFLFLGLFFVQALSTGFSLYLLTYIGEYIVRGLRTRIWKKVLALPVSYFDTQETGETVSRLTNDTNIVKSLITRHLVSAVTGVLSMVGAVAILLWLDWQMTVVMLTSVPVMLFVILPIGRKMYRISKSLQGEMAKYTAVLSGVLSEIRLVKMYTSERQEQERGTERTNELFRYGLKEAKLMAILNPLISLAMMLMLVFIIGYGGVRVAAGALTAGELVAFILYLFLIIVPVTQFTSFFAELQKAMGATERIRELLEHEEEEGGKYESAASHKSVLFEEVYFSYPSSSPVLKKVSFVLPANRVTAIVGPSGAGKTTVFSLLERFYQPVEGRILYGEQRIDKLELKQWRQKIGYVSQDSPLMAGSIWENLNYGLPEEAAEKESWASLEAAHVKDFVESLPDKLHTQVGERGIMLSGGQKQRIAIARALLRDPEILLLDEATASLDSQSEKHVQDALAKLMEGRTTVIIAHRFSTITGADQIIVLEEGEVTGSGTHASLYENHLLYRKLADHQMKS</sequence>
<keyword evidence="6 12" id="KW-0067">ATP-binding</keyword>
<dbReference type="OrthoDB" id="9770415at2"/>
<evidence type="ECO:0000256" key="7">
    <source>
        <dbReference type="ARBA" id="ARBA00022989"/>
    </source>
</evidence>
<keyword evidence="4 9" id="KW-0812">Transmembrane</keyword>
<dbReference type="RefSeq" id="WP_090843640.1">
    <property type="nucleotide sequence ID" value="NZ_FNIL01000011.1"/>
</dbReference>
<dbReference type="InterPro" id="IPR011527">
    <property type="entry name" value="ABC1_TM_dom"/>
</dbReference>
<gene>
    <name evidence="12" type="ORF">SAMN04488053_11125</name>
</gene>
<feature type="transmembrane region" description="Helical" evidence="9">
    <location>
        <begin position="140"/>
        <end position="160"/>
    </location>
</feature>